<dbReference type="OrthoDB" id="10587359at2759"/>
<feature type="compositionally biased region" description="Acidic residues" evidence="1">
    <location>
        <begin position="490"/>
        <end position="512"/>
    </location>
</feature>
<evidence type="ECO:0000313" key="2">
    <source>
        <dbReference type="EMBL" id="CAE8616531.1"/>
    </source>
</evidence>
<dbReference type="Pfam" id="PF13589">
    <property type="entry name" value="HATPase_c_3"/>
    <property type="match status" value="1"/>
</dbReference>
<dbReference type="SUPFAM" id="SSF55874">
    <property type="entry name" value="ATPase domain of HSP90 chaperone/DNA topoisomerase II/histidine kinase"/>
    <property type="match status" value="1"/>
</dbReference>
<accession>A0A813G1I4</accession>
<dbReference type="InterPro" id="IPR036890">
    <property type="entry name" value="HATPase_C_sf"/>
</dbReference>
<evidence type="ECO:0008006" key="4">
    <source>
        <dbReference type="Google" id="ProtNLM"/>
    </source>
</evidence>
<organism evidence="2 3">
    <name type="scientific">Polarella glacialis</name>
    <name type="common">Dinoflagellate</name>
    <dbReference type="NCBI Taxonomy" id="89957"/>
    <lineage>
        <taxon>Eukaryota</taxon>
        <taxon>Sar</taxon>
        <taxon>Alveolata</taxon>
        <taxon>Dinophyceae</taxon>
        <taxon>Suessiales</taxon>
        <taxon>Suessiaceae</taxon>
        <taxon>Polarella</taxon>
    </lineage>
</organism>
<dbReference type="Gene3D" id="3.30.565.10">
    <property type="entry name" value="Histidine kinase-like ATPase, C-terminal domain"/>
    <property type="match status" value="1"/>
</dbReference>
<dbReference type="Proteomes" id="UP000654075">
    <property type="component" value="Unassembled WGS sequence"/>
</dbReference>
<name>A0A813G1I4_POLGL</name>
<feature type="compositionally biased region" description="Low complexity" evidence="1">
    <location>
        <begin position="60"/>
        <end position="69"/>
    </location>
</feature>
<proteinExistence type="predicted"/>
<protein>
    <recommendedName>
        <fullName evidence="4">Histidine kinase/HSP90-like ATPase domain-containing protein</fullName>
    </recommendedName>
</protein>
<evidence type="ECO:0000313" key="3">
    <source>
        <dbReference type="Proteomes" id="UP000654075"/>
    </source>
</evidence>
<feature type="region of interest" description="Disordered" evidence="1">
    <location>
        <begin position="39"/>
        <end position="69"/>
    </location>
</feature>
<sequence length="610" mass="67094">MARSQQSRQKRVLASASKLAGCCLGLALLLGLASPLPSFMQKGTPSPTSSTPGQESQGGTTPARTPRVRQRAVAARVLGKEDEKQVEDEKVATTADVDYVRTLELHVSSPAILLNHIADRYSSTSRILMEFVDNAFDSAESLFDHETNSYQRPIRIEVAVNSNRKTASLTVTDNCGGMSPETLGRVTTNVGESQKRGQNFLNGQFGFGMQAFRACCSTLSVRSRAELSKPLLEIVVDREQSMDITMQEASPEGYSAVPETGTQVTMRGFDEQWASKEALSPDFVAVEIEAHFERLLSRGNLMVTVRDETAPRDSSTHLCKTPDYAQHGAQIVVQEMLELGGGQRAEVLLAIAPQRGAEAFSPARFFAKGRRIGNIASITSFTKDSVHRWDVWSHPQLVGYVDILGSDTGALRPMITRDEFKHTRGRLASYKALADLCEEPLLAALEGVNEARSMKSLQQLEDVLTEELRRVDKQEKREQRKQDKMTQSFTEDEAEPEPEATAEPEASAEGDQSDLAQESPEAPSEKESPPGPEQPKDPEESKPNRWADFKVSLVDGLPGDEDGDEVQSKRSALVGNTIMVNVQHGDFKRRYRHTRSGAPKIDERLCSSSA</sequence>
<gene>
    <name evidence="2" type="ORF">PGLA1383_LOCUS34216</name>
</gene>
<comment type="caution">
    <text evidence="2">The sequence shown here is derived from an EMBL/GenBank/DDBJ whole genome shotgun (WGS) entry which is preliminary data.</text>
</comment>
<keyword evidence="3" id="KW-1185">Reference proteome</keyword>
<feature type="compositionally biased region" description="Basic and acidic residues" evidence="1">
    <location>
        <begin position="473"/>
        <end position="484"/>
    </location>
</feature>
<reference evidence="2" key="1">
    <citation type="submission" date="2021-02" db="EMBL/GenBank/DDBJ databases">
        <authorList>
            <person name="Dougan E. K."/>
            <person name="Rhodes N."/>
            <person name="Thang M."/>
            <person name="Chan C."/>
        </authorList>
    </citation>
    <scope>NUCLEOTIDE SEQUENCE</scope>
</reference>
<feature type="compositionally biased region" description="Basic and acidic residues" evidence="1">
    <location>
        <begin position="600"/>
        <end position="610"/>
    </location>
</feature>
<dbReference type="EMBL" id="CAJNNV010025895">
    <property type="protein sequence ID" value="CAE8616531.1"/>
    <property type="molecule type" value="Genomic_DNA"/>
</dbReference>
<evidence type="ECO:0000256" key="1">
    <source>
        <dbReference type="SAM" id="MobiDB-lite"/>
    </source>
</evidence>
<dbReference type="AlphaFoldDB" id="A0A813G1I4"/>
<feature type="region of interest" description="Disordered" evidence="1">
    <location>
        <begin position="473"/>
        <end position="570"/>
    </location>
</feature>
<feature type="region of interest" description="Disordered" evidence="1">
    <location>
        <begin position="591"/>
        <end position="610"/>
    </location>
</feature>
<feature type="compositionally biased region" description="Polar residues" evidence="1">
    <location>
        <begin position="41"/>
        <end position="59"/>
    </location>
</feature>
<feature type="compositionally biased region" description="Basic and acidic residues" evidence="1">
    <location>
        <begin position="523"/>
        <end position="548"/>
    </location>
</feature>